<proteinExistence type="predicted"/>
<accession>A0A3G8XMX0</accession>
<evidence type="ECO:0000313" key="3">
    <source>
        <dbReference type="Proteomes" id="UP000270185"/>
    </source>
</evidence>
<keyword evidence="1" id="KW-0472">Membrane</keyword>
<dbReference type="EMBL" id="CP034159">
    <property type="protein sequence ID" value="AZI33883.1"/>
    <property type="molecule type" value="Genomic_DNA"/>
</dbReference>
<keyword evidence="1" id="KW-1133">Transmembrane helix</keyword>
<dbReference type="Proteomes" id="UP000270185">
    <property type="component" value="Chromosome"/>
</dbReference>
<dbReference type="RefSeq" id="WP_125025520.1">
    <property type="nucleotide sequence ID" value="NZ_CP034159.1"/>
</dbReference>
<name>A0A3G8XMX0_9FLAO</name>
<reference evidence="3" key="1">
    <citation type="submission" date="2018-11" db="EMBL/GenBank/DDBJ databases">
        <title>Proposal to divide the Flavobacteriaceae and reorganize its genera based on Amino Acid Identity values calculated from whole genome sequences.</title>
        <authorList>
            <person name="Nicholson A.C."/>
            <person name="Gulvik C.A."/>
            <person name="Whitney A.M."/>
            <person name="Humrighouse B.W."/>
            <person name="Bell M."/>
            <person name="Holmes B."/>
            <person name="Steigerwalt A.G."/>
            <person name="Villarma A."/>
            <person name="Sheth M."/>
            <person name="Batra D."/>
            <person name="Pryor J."/>
            <person name="Bernardet J.-F."/>
            <person name="Hugo C."/>
            <person name="Kampfer P."/>
            <person name="Newman J.D."/>
            <person name="McQuiston J.R."/>
        </authorList>
    </citation>
    <scope>NUCLEOTIDE SEQUENCE [LARGE SCALE GENOMIC DNA]</scope>
    <source>
        <strain evidence="3">G0081</strain>
    </source>
</reference>
<keyword evidence="1" id="KW-0812">Transmembrane</keyword>
<feature type="transmembrane region" description="Helical" evidence="1">
    <location>
        <begin position="20"/>
        <end position="37"/>
    </location>
</feature>
<dbReference type="OrthoDB" id="1151547at2"/>
<sequence length="228" mass="26625">MENYNLELSDRIWKFNESRALGLSTLSVYFFLLRIGIERTSLKFTISDTQISTQLKMTRKTVKVCKEKLRRFGIISYQSISGIPAEISLISDYPLILDNQHFDDDLNKKRKAKKQNEEVLVQSKILKTSVSEIDDISTKKIMDFPTLKEFIEYAESIESYDDNLLLEIKNKHQTWTNNGWKNNFDRPITNWKSALKNSLPYLYNSAIKNKKTIETIPTIRRIKIDGDS</sequence>
<protein>
    <submittedName>
        <fullName evidence="2">Uncharacterized protein</fullName>
    </submittedName>
</protein>
<organism evidence="2 3">
    <name type="scientific">Kaistella carnis</name>
    <dbReference type="NCBI Taxonomy" id="1241979"/>
    <lineage>
        <taxon>Bacteria</taxon>
        <taxon>Pseudomonadati</taxon>
        <taxon>Bacteroidota</taxon>
        <taxon>Flavobacteriia</taxon>
        <taxon>Flavobacteriales</taxon>
        <taxon>Weeksellaceae</taxon>
        <taxon>Chryseobacterium group</taxon>
        <taxon>Kaistella</taxon>
    </lineage>
</organism>
<evidence type="ECO:0000313" key="2">
    <source>
        <dbReference type="EMBL" id="AZI33883.1"/>
    </source>
</evidence>
<evidence type="ECO:0000256" key="1">
    <source>
        <dbReference type="SAM" id="Phobius"/>
    </source>
</evidence>
<dbReference type="AlphaFoldDB" id="A0A3G8XMX0"/>
<gene>
    <name evidence="2" type="ORF">EIB73_12110</name>
</gene>
<keyword evidence="3" id="KW-1185">Reference proteome</keyword>
<dbReference type="KEGG" id="ccas:EIB73_12110"/>